<evidence type="ECO:0000313" key="7">
    <source>
        <dbReference type="EMBL" id="CAG2063927.1"/>
    </source>
</evidence>
<evidence type="ECO:0000256" key="5">
    <source>
        <dbReference type="ARBA" id="ARBA00023136"/>
    </source>
</evidence>
<comment type="subcellular location">
    <subcellularLocation>
        <location evidence="1">Cell membrane</location>
    </subcellularLocation>
    <subcellularLocation>
        <location evidence="2">Cytoplasm</location>
        <location evidence="2">Cytosol</location>
    </subcellularLocation>
</comment>
<reference evidence="7" key="1">
    <citation type="submission" date="2021-03" db="EMBL/GenBank/DDBJ databases">
        <authorList>
            <person name="Tran Van P."/>
        </authorList>
    </citation>
    <scope>NUCLEOTIDE SEQUENCE</scope>
</reference>
<keyword evidence="3" id="KW-1003">Cell membrane</keyword>
<dbReference type="Proteomes" id="UP001153148">
    <property type="component" value="Unassembled WGS sequence"/>
</dbReference>
<keyword evidence="4" id="KW-0963">Cytoplasm</keyword>
<sequence>MGVVFQPMSLAPASLTESALRRLEECNTKLVNWGPLPQVEVLNAQNRLKVMTALLFVYNQQLSLLHKSALEHLCKVTSKLVTQGFNKPGHHQRSSYGSDSSFVPRLLPRIPVSSQFLLEFMHGIYFAMFNDFSYIATQVLEDVYNRCCFENYSDVLLVTTAYQELSSCQPFRSG</sequence>
<organism evidence="7 8">
    <name type="scientific">Timema podura</name>
    <name type="common">Walking stick</name>
    <dbReference type="NCBI Taxonomy" id="61482"/>
    <lineage>
        <taxon>Eukaryota</taxon>
        <taxon>Metazoa</taxon>
        <taxon>Ecdysozoa</taxon>
        <taxon>Arthropoda</taxon>
        <taxon>Hexapoda</taxon>
        <taxon>Insecta</taxon>
        <taxon>Pterygota</taxon>
        <taxon>Neoptera</taxon>
        <taxon>Polyneoptera</taxon>
        <taxon>Phasmatodea</taxon>
        <taxon>Timematodea</taxon>
        <taxon>Timematoidea</taxon>
        <taxon>Timematidae</taxon>
        <taxon>Timema</taxon>
    </lineage>
</organism>
<evidence type="ECO:0000256" key="6">
    <source>
        <dbReference type="ARBA" id="ARBA00034482"/>
    </source>
</evidence>
<evidence type="ECO:0000313" key="8">
    <source>
        <dbReference type="Proteomes" id="UP001153148"/>
    </source>
</evidence>
<proteinExistence type="inferred from homology"/>
<evidence type="ECO:0000256" key="2">
    <source>
        <dbReference type="ARBA" id="ARBA00004514"/>
    </source>
</evidence>
<evidence type="ECO:0000256" key="1">
    <source>
        <dbReference type="ARBA" id="ARBA00004236"/>
    </source>
</evidence>
<name>A0ABN7PEP9_TIMPD</name>
<evidence type="ECO:0000256" key="3">
    <source>
        <dbReference type="ARBA" id="ARBA00022475"/>
    </source>
</evidence>
<dbReference type="Pfam" id="PF09790">
    <property type="entry name" value="Hyccin"/>
    <property type="match status" value="1"/>
</dbReference>
<comment type="caution">
    <text evidence="7">The sequence shown here is derived from an EMBL/GenBank/DDBJ whole genome shotgun (WGS) entry which is preliminary data.</text>
</comment>
<dbReference type="InterPro" id="IPR018619">
    <property type="entry name" value="Hyccin"/>
</dbReference>
<keyword evidence="5" id="KW-0472">Membrane</keyword>
<accession>A0ABN7PEP9</accession>
<protein>
    <submittedName>
        <fullName evidence="7">Uncharacterized protein</fullName>
    </submittedName>
</protein>
<gene>
    <name evidence="7" type="ORF">TPAB3V08_LOCUS10874</name>
</gene>
<evidence type="ECO:0000256" key="4">
    <source>
        <dbReference type="ARBA" id="ARBA00022490"/>
    </source>
</evidence>
<comment type="similarity">
    <text evidence="6">Belongs to the Hyccin family.</text>
</comment>
<dbReference type="PANTHER" id="PTHR31220">
    <property type="entry name" value="HYCCIN RELATED"/>
    <property type="match status" value="1"/>
</dbReference>
<keyword evidence="8" id="KW-1185">Reference proteome</keyword>
<dbReference type="EMBL" id="CAJPIN010030167">
    <property type="protein sequence ID" value="CAG2063927.1"/>
    <property type="molecule type" value="Genomic_DNA"/>
</dbReference>
<dbReference type="PANTHER" id="PTHR31220:SF1">
    <property type="entry name" value="GH21176P"/>
    <property type="match status" value="1"/>
</dbReference>